<proteinExistence type="predicted"/>
<sequence length="231" mass="24824">MVVLVGTGLCRDTCCMKLVTLLLLHVVGGVHFPSSGAAVKRAADIVIVVDGGASDGPLRSRGVYSPCTHHGNCSDYNAICNFTLQLCVCPGGYRYSDHYCRYMGGPADNVGIYQVTLVVAAVFMVVVFSVFVACVVKRTCERSRELAERMRELSADVYTVPAEFEGLERPPSYTEIVKIDNMVYGVPPPAYSTQPTDLEAPPRLPALVWLAASRTPRVDGDCSVAHGGCAT</sequence>
<keyword evidence="1" id="KW-1133">Transmembrane helix</keyword>
<keyword evidence="1" id="KW-0812">Transmembrane</keyword>
<dbReference type="AlphaFoldDB" id="A0A6M2CH10"/>
<evidence type="ECO:0008006" key="4">
    <source>
        <dbReference type="Google" id="ProtNLM"/>
    </source>
</evidence>
<feature type="signal peptide" evidence="2">
    <location>
        <begin position="1"/>
        <end position="29"/>
    </location>
</feature>
<keyword evidence="2" id="KW-0732">Signal</keyword>
<evidence type="ECO:0000256" key="1">
    <source>
        <dbReference type="SAM" id="Phobius"/>
    </source>
</evidence>
<protein>
    <recommendedName>
        <fullName evidence="4">Secreted protein</fullName>
    </recommendedName>
</protein>
<evidence type="ECO:0000256" key="2">
    <source>
        <dbReference type="SAM" id="SignalP"/>
    </source>
</evidence>
<keyword evidence="1" id="KW-0472">Membrane</keyword>
<dbReference type="OrthoDB" id="6506103at2759"/>
<feature type="chain" id="PRO_5027059361" description="Secreted protein" evidence="2">
    <location>
        <begin position="30"/>
        <end position="231"/>
    </location>
</feature>
<name>A0A6M2CH10_RHIMP</name>
<accession>A0A6M2CH10</accession>
<reference evidence="3" key="1">
    <citation type="submission" date="2019-09" db="EMBL/GenBank/DDBJ databases">
        <title>Organ-specific transcriptomic study of the physiology of the cattle tick, Rhipicephalus microplus.</title>
        <authorList>
            <person name="Tirloni L."/>
            <person name="Braz G."/>
            <person name="Gandara A.C.P."/>
            <person name="Sabadin G.A."/>
            <person name="da Silva R.M."/>
            <person name="Guizzo M.G."/>
            <person name="Machado J.A."/>
            <person name="Costa E.P."/>
            <person name="Gomes H.F."/>
            <person name="Moraes J."/>
            <person name="Mota M.B.S."/>
            <person name="Mesquita R.D."/>
            <person name="Alvarenga P.H."/>
            <person name="Alves F."/>
            <person name="Seixas A."/>
            <person name="da Fonseca R.N."/>
            <person name="Fogaca A."/>
            <person name="Logullo C."/>
            <person name="Tanaka A."/>
            <person name="Daffre S."/>
            <person name="Termignoni C."/>
            <person name="Vaz I.S.Jr."/>
            <person name="Oliveira P.L."/>
            <person name="Ribeiro J.M."/>
        </authorList>
    </citation>
    <scope>NUCLEOTIDE SEQUENCE</scope>
    <source>
        <strain evidence="3">Porto Alegre</strain>
    </source>
</reference>
<evidence type="ECO:0000313" key="3">
    <source>
        <dbReference type="EMBL" id="NOV32926.1"/>
    </source>
</evidence>
<feature type="transmembrane region" description="Helical" evidence="1">
    <location>
        <begin position="112"/>
        <end position="136"/>
    </location>
</feature>
<organism evidence="3">
    <name type="scientific">Rhipicephalus microplus</name>
    <name type="common">Cattle tick</name>
    <name type="synonym">Boophilus microplus</name>
    <dbReference type="NCBI Taxonomy" id="6941"/>
    <lineage>
        <taxon>Eukaryota</taxon>
        <taxon>Metazoa</taxon>
        <taxon>Ecdysozoa</taxon>
        <taxon>Arthropoda</taxon>
        <taxon>Chelicerata</taxon>
        <taxon>Arachnida</taxon>
        <taxon>Acari</taxon>
        <taxon>Parasitiformes</taxon>
        <taxon>Ixodida</taxon>
        <taxon>Ixodoidea</taxon>
        <taxon>Ixodidae</taxon>
        <taxon>Rhipicephalinae</taxon>
        <taxon>Rhipicephalus</taxon>
        <taxon>Boophilus</taxon>
    </lineage>
</organism>
<dbReference type="VEuPathDB" id="VectorBase:LOC119175045"/>
<dbReference type="EMBL" id="GHWJ01000189">
    <property type="protein sequence ID" value="NOV32926.1"/>
    <property type="molecule type" value="Transcribed_RNA"/>
</dbReference>